<feature type="domain" description="Activating signal cointegrator 1 third" evidence="2">
    <location>
        <begin position="23"/>
        <end position="80"/>
    </location>
</feature>
<dbReference type="Pfam" id="PF23134">
    <property type="entry name" value="TRIP4_3rd"/>
    <property type="match status" value="1"/>
</dbReference>
<feature type="compositionally biased region" description="Low complexity" evidence="1">
    <location>
        <begin position="103"/>
        <end position="118"/>
    </location>
</feature>
<dbReference type="Gene3D" id="2.30.130.30">
    <property type="entry name" value="Hypothetical protein"/>
    <property type="match status" value="1"/>
</dbReference>
<dbReference type="AlphaFoldDB" id="A0A183B7A8"/>
<sequence length="309" mass="34630">LANRDRLLEYDATSARRTRVLDDEMDYFVSEGAGGAQVWLSPEARERVQKRVKELRAQRHASRLEAMRFCLDFAGRELVLEDDRDEAARQLYNPNQSEMDQLETATRSATHHSSTSAERNPKDVDSLTDPTLGISALKFVNTDRVTPESNGLEQNALVCALRQPLGELRLQDDGSRQLTDEGYCLSMHQPWASFLIRGIKKDEGRVWYSAHRGPLWIASTVKVPDPDDIDVMEKAHIASGGSKTDLPTSYPTGCLLGRVNVFPDGPSTSPFVFICDDPREVLVKFPVSGKHKIYKLDPYLRKAASKNLA</sequence>
<dbReference type="PANTHER" id="PTHR12963">
    <property type="entry name" value="THYROID RECEPTOR INTERACTING PROTEIN RELATED"/>
    <property type="match status" value="1"/>
</dbReference>
<reference evidence="3" key="1">
    <citation type="submission" date="2016-06" db="UniProtKB">
        <authorList>
            <consortium name="WormBaseParasite"/>
        </authorList>
    </citation>
    <scope>IDENTIFICATION</scope>
</reference>
<name>A0A183B7A8_9TREM</name>
<dbReference type="GO" id="GO:0045893">
    <property type="term" value="P:positive regulation of DNA-templated transcription"/>
    <property type="evidence" value="ECO:0007669"/>
    <property type="project" value="TreeGrafter"/>
</dbReference>
<dbReference type="SUPFAM" id="SSF88697">
    <property type="entry name" value="PUA domain-like"/>
    <property type="match status" value="1"/>
</dbReference>
<protein>
    <submittedName>
        <fullName evidence="3">ASCH domain-containing protein</fullName>
    </submittedName>
</protein>
<dbReference type="PANTHER" id="PTHR12963:SF4">
    <property type="entry name" value="ACTIVATING SIGNAL COINTEGRATOR 1"/>
    <property type="match status" value="1"/>
</dbReference>
<dbReference type="InterPro" id="IPR056993">
    <property type="entry name" value="TRIP4_3rd_dom"/>
</dbReference>
<dbReference type="InterPro" id="IPR015947">
    <property type="entry name" value="PUA-like_sf"/>
</dbReference>
<feature type="region of interest" description="Disordered" evidence="1">
    <location>
        <begin position="92"/>
        <end position="127"/>
    </location>
</feature>
<dbReference type="CDD" id="cd06554">
    <property type="entry name" value="ASCH_ASC-1_like"/>
    <property type="match status" value="1"/>
</dbReference>
<evidence type="ECO:0000313" key="3">
    <source>
        <dbReference type="WBParaSite" id="ECPE_0001513301-mRNA-1"/>
    </source>
</evidence>
<dbReference type="InterPro" id="IPR039128">
    <property type="entry name" value="TRIP4-like"/>
</dbReference>
<organism evidence="3">
    <name type="scientific">Echinostoma caproni</name>
    <dbReference type="NCBI Taxonomy" id="27848"/>
    <lineage>
        <taxon>Eukaryota</taxon>
        <taxon>Metazoa</taxon>
        <taxon>Spiralia</taxon>
        <taxon>Lophotrochozoa</taxon>
        <taxon>Platyhelminthes</taxon>
        <taxon>Trematoda</taxon>
        <taxon>Digenea</taxon>
        <taxon>Plagiorchiida</taxon>
        <taxon>Echinostomata</taxon>
        <taxon>Echinostomatoidea</taxon>
        <taxon>Echinostomatidae</taxon>
        <taxon>Echinostoma</taxon>
    </lineage>
</organism>
<accession>A0A183B7A8</accession>
<evidence type="ECO:0000259" key="2">
    <source>
        <dbReference type="Pfam" id="PF23134"/>
    </source>
</evidence>
<dbReference type="GO" id="GO:0005634">
    <property type="term" value="C:nucleus"/>
    <property type="evidence" value="ECO:0007669"/>
    <property type="project" value="TreeGrafter"/>
</dbReference>
<proteinExistence type="predicted"/>
<dbReference type="WBParaSite" id="ECPE_0001513301-mRNA-1">
    <property type="protein sequence ID" value="ECPE_0001513301-mRNA-1"/>
    <property type="gene ID" value="ECPE_0001513301"/>
</dbReference>
<evidence type="ECO:0000256" key="1">
    <source>
        <dbReference type="SAM" id="MobiDB-lite"/>
    </source>
</evidence>